<name>A0A4P6Q9X7_9ACTN</name>
<dbReference type="KEGG" id="strr:EKD16_23675"/>
<proteinExistence type="predicted"/>
<keyword evidence="1" id="KW-1133">Transmembrane helix</keyword>
<evidence type="ECO:0000313" key="2">
    <source>
        <dbReference type="EMBL" id="QBI56481.1"/>
    </source>
</evidence>
<keyword evidence="3" id="KW-1185">Reference proteome</keyword>
<dbReference type="AlphaFoldDB" id="A0A4P6Q9X7"/>
<keyword evidence="1" id="KW-0472">Membrane</keyword>
<dbReference type="Proteomes" id="UP000292235">
    <property type="component" value="Chromosome"/>
</dbReference>
<reference evidence="2 3" key="1">
    <citation type="submission" date="2019-02" db="EMBL/GenBank/DDBJ databases">
        <authorList>
            <person name="Khodamoradi S."/>
            <person name="Hahnke R.L."/>
            <person name="Kaempfer P."/>
            <person name="Schumann P."/>
            <person name="Rohde M."/>
            <person name="Steinert M."/>
            <person name="Luzhetskyy A."/>
            <person name="Wink J."/>
            <person name="Ruckert C."/>
        </authorList>
    </citation>
    <scope>NUCLEOTIDE SEQUENCE [LARGE SCALE GENOMIC DNA]</scope>
    <source>
        <strain evidence="2 3">M2</strain>
    </source>
</reference>
<sequence length="98" mass="10249">MLFLGGLPWLAGNALGVLALSGWRWVFWLALAVNLSQGMGIVFAIPPEVFQAVLEVHGPLGLLPILVTDGGALLLAGAMVVSLAVYRSPWALRRSGGA</sequence>
<evidence type="ECO:0000313" key="3">
    <source>
        <dbReference type="Proteomes" id="UP000292235"/>
    </source>
</evidence>
<feature type="transmembrane region" description="Helical" evidence="1">
    <location>
        <begin position="25"/>
        <end position="45"/>
    </location>
</feature>
<accession>A0A4P6Q9X7</accession>
<gene>
    <name evidence="2" type="ORF">EKD16_23675</name>
</gene>
<organism evidence="2 3">
    <name type="scientific">Streptomonospora litoralis</name>
    <dbReference type="NCBI Taxonomy" id="2498135"/>
    <lineage>
        <taxon>Bacteria</taxon>
        <taxon>Bacillati</taxon>
        <taxon>Actinomycetota</taxon>
        <taxon>Actinomycetes</taxon>
        <taxon>Streptosporangiales</taxon>
        <taxon>Nocardiopsidaceae</taxon>
        <taxon>Streptomonospora</taxon>
    </lineage>
</organism>
<protein>
    <submittedName>
        <fullName evidence="2">Uncharacterized protein</fullName>
    </submittedName>
</protein>
<dbReference type="EMBL" id="CP036455">
    <property type="protein sequence ID" value="QBI56481.1"/>
    <property type="molecule type" value="Genomic_DNA"/>
</dbReference>
<evidence type="ECO:0000256" key="1">
    <source>
        <dbReference type="SAM" id="Phobius"/>
    </source>
</evidence>
<keyword evidence="1" id="KW-0812">Transmembrane</keyword>
<feature type="transmembrane region" description="Helical" evidence="1">
    <location>
        <begin position="65"/>
        <end position="86"/>
    </location>
</feature>